<evidence type="ECO:0000313" key="3">
    <source>
        <dbReference type="Proteomes" id="UP000003416"/>
    </source>
</evidence>
<dbReference type="RefSeq" id="WP_009124508.1">
    <property type="nucleotide sequence ID" value="NZ_GL882621.1"/>
</dbReference>
<sequence>MKECLKIGIGNLFIFCELCGLKKTEMRSLHILFILGAVTWLGFPLRATGN</sequence>
<comment type="caution">
    <text evidence="2">The sequence shown here is derived from an EMBL/GenBank/DDBJ whole genome shotgun (WGS) entry which is preliminary data.</text>
</comment>
<dbReference type="EMBL" id="AFBN01000022">
    <property type="protein sequence ID" value="EGF58476.1"/>
    <property type="molecule type" value="Genomic_DNA"/>
</dbReference>
<organism evidence="2 3">
    <name type="scientific">Bacteroides fluxus YIT 12057</name>
    <dbReference type="NCBI Taxonomy" id="763034"/>
    <lineage>
        <taxon>Bacteria</taxon>
        <taxon>Pseudomonadati</taxon>
        <taxon>Bacteroidota</taxon>
        <taxon>Bacteroidia</taxon>
        <taxon>Bacteroidales</taxon>
        <taxon>Bacteroidaceae</taxon>
        <taxon>Bacteroides</taxon>
    </lineage>
</organism>
<reference evidence="2 3" key="1">
    <citation type="submission" date="2011-02" db="EMBL/GenBank/DDBJ databases">
        <authorList>
            <person name="Weinstock G."/>
            <person name="Sodergren E."/>
            <person name="Clifton S."/>
            <person name="Fulton L."/>
            <person name="Fulton B."/>
            <person name="Courtney L."/>
            <person name="Fronick C."/>
            <person name="Harrison M."/>
            <person name="Strong C."/>
            <person name="Farmer C."/>
            <person name="Delahaunty K."/>
            <person name="Markovic C."/>
            <person name="Hall O."/>
            <person name="Minx P."/>
            <person name="Tomlinson C."/>
            <person name="Mitreva M."/>
            <person name="Hou S."/>
            <person name="Chen J."/>
            <person name="Wollam A."/>
            <person name="Pepin K.H."/>
            <person name="Johnson M."/>
            <person name="Bhonagiri V."/>
            <person name="Zhang X."/>
            <person name="Suruliraj S."/>
            <person name="Warren W."/>
            <person name="Chinwalla A."/>
            <person name="Mardis E.R."/>
            <person name="Wilson R.K."/>
        </authorList>
    </citation>
    <scope>NUCLEOTIDE SEQUENCE [LARGE SCALE GENOMIC DNA]</scope>
    <source>
        <strain evidence="2 3">YIT 12057</strain>
    </source>
</reference>
<proteinExistence type="predicted"/>
<gene>
    <name evidence="2" type="ORF">HMPREF9446_01277</name>
</gene>
<feature type="transmembrane region" description="Helical" evidence="1">
    <location>
        <begin position="29"/>
        <end position="47"/>
    </location>
</feature>
<dbReference type="Proteomes" id="UP000003416">
    <property type="component" value="Unassembled WGS sequence"/>
</dbReference>
<dbReference type="GeneID" id="86051387"/>
<keyword evidence="3" id="KW-1185">Reference proteome</keyword>
<dbReference type="HOGENOM" id="CLU_3114524_0_0_10"/>
<keyword evidence="1" id="KW-1133">Transmembrane helix</keyword>
<keyword evidence="1" id="KW-0472">Membrane</keyword>
<protein>
    <submittedName>
        <fullName evidence="2">Uncharacterized protein</fullName>
    </submittedName>
</protein>
<name>F3PRC8_9BACE</name>
<accession>F3PRC8</accession>
<evidence type="ECO:0000256" key="1">
    <source>
        <dbReference type="SAM" id="Phobius"/>
    </source>
</evidence>
<keyword evidence="1" id="KW-0812">Transmembrane</keyword>
<dbReference type="AlphaFoldDB" id="F3PRC8"/>
<evidence type="ECO:0000313" key="2">
    <source>
        <dbReference type="EMBL" id="EGF58476.1"/>
    </source>
</evidence>